<dbReference type="EC" id="5.4.3.8" evidence="7"/>
<evidence type="ECO:0000256" key="7">
    <source>
        <dbReference type="HAMAP-Rule" id="MF_00375"/>
    </source>
</evidence>
<dbReference type="NCBIfam" id="NF000818">
    <property type="entry name" value="PRK00062.1"/>
    <property type="match status" value="1"/>
</dbReference>
<dbReference type="GO" id="GO:0030170">
    <property type="term" value="F:pyridoxal phosphate binding"/>
    <property type="evidence" value="ECO:0007669"/>
    <property type="project" value="InterPro"/>
</dbReference>
<keyword evidence="6 7" id="KW-0627">Porphyrin biosynthesis</keyword>
<dbReference type="SUPFAM" id="SSF53383">
    <property type="entry name" value="PLP-dependent transferases"/>
    <property type="match status" value="1"/>
</dbReference>
<evidence type="ECO:0000256" key="3">
    <source>
        <dbReference type="ARBA" id="ARBA00008981"/>
    </source>
</evidence>
<comment type="subcellular location">
    <subcellularLocation>
        <location evidence="7">Cytoplasm</location>
    </subcellularLocation>
</comment>
<dbReference type="EMBL" id="AMSD01000003">
    <property type="protein sequence ID" value="EPE37182.1"/>
    <property type="molecule type" value="Genomic_DNA"/>
</dbReference>
<comment type="catalytic activity">
    <reaction evidence="7">
        <text>(S)-4-amino-5-oxopentanoate = 5-aminolevulinate</text>
        <dbReference type="Rhea" id="RHEA:14265"/>
        <dbReference type="ChEBI" id="CHEBI:57501"/>
        <dbReference type="ChEBI" id="CHEBI:356416"/>
        <dbReference type="EC" id="5.4.3.8"/>
    </reaction>
</comment>
<dbReference type="AlphaFoldDB" id="S3DFJ4"/>
<dbReference type="InterPro" id="IPR015422">
    <property type="entry name" value="PyrdxlP-dep_Trfase_small"/>
</dbReference>
<dbReference type="PROSITE" id="PS00600">
    <property type="entry name" value="AA_TRANSFER_CLASS_3"/>
    <property type="match status" value="1"/>
</dbReference>
<dbReference type="InterPro" id="IPR004639">
    <property type="entry name" value="4pyrrol_synth_GluAld_NH2Trfase"/>
</dbReference>
<dbReference type="PATRIC" id="fig|1236703.3.peg.911"/>
<keyword evidence="4 7" id="KW-0663">Pyridoxal phosphate</keyword>
<keyword evidence="5 7" id="KW-0413">Isomerase</keyword>
<dbReference type="InterPro" id="IPR005814">
    <property type="entry name" value="Aminotrans_3"/>
</dbReference>
<dbReference type="GO" id="GO:0042286">
    <property type="term" value="F:glutamate-1-semialdehyde 2,1-aminomutase activity"/>
    <property type="evidence" value="ECO:0007669"/>
    <property type="project" value="UniProtKB-UniRule"/>
</dbReference>
<dbReference type="GO" id="GO:0006782">
    <property type="term" value="P:protoporphyrinogen IX biosynthetic process"/>
    <property type="evidence" value="ECO:0007669"/>
    <property type="project" value="UniProtKB-UniRule"/>
</dbReference>
<accession>S3DFJ4</accession>
<dbReference type="FunFam" id="3.40.640.10:FF:000021">
    <property type="entry name" value="Glutamate-1-semialdehyde 2,1-aminomutase"/>
    <property type="match status" value="1"/>
</dbReference>
<comment type="cofactor">
    <cofactor evidence="1 7">
        <name>pyridoxal 5'-phosphate</name>
        <dbReference type="ChEBI" id="CHEBI:597326"/>
    </cofactor>
</comment>
<evidence type="ECO:0000256" key="4">
    <source>
        <dbReference type="ARBA" id="ARBA00022898"/>
    </source>
</evidence>
<comment type="pathway">
    <text evidence="2">Porphyrin-containing compound metabolism; protoporphyrin-IX biosynthesis; 5-aminolevulinate from L-glutamyl-tRNA(Glu): step 2/2.</text>
</comment>
<gene>
    <name evidence="7 8" type="primary">hemL</name>
    <name evidence="8" type="ORF">O1U_0010</name>
</gene>
<evidence type="ECO:0000256" key="6">
    <source>
        <dbReference type="ARBA" id="ARBA00023244"/>
    </source>
</evidence>
<keyword evidence="8" id="KW-0614">Plasmid</keyword>
<geneLocation type="plasmid" evidence="8">
    <name>pPK001</name>
</geneLocation>
<dbReference type="UniPathway" id="UPA00251">
    <property type="reaction ID" value="UER00317"/>
</dbReference>
<evidence type="ECO:0000313" key="9">
    <source>
        <dbReference type="Proteomes" id="UP000053688"/>
    </source>
</evidence>
<proteinExistence type="inferred from homology"/>
<evidence type="ECO:0000313" key="8">
    <source>
        <dbReference type="EMBL" id="EPE37182.1"/>
    </source>
</evidence>
<dbReference type="Gene3D" id="3.90.1150.10">
    <property type="entry name" value="Aspartate Aminotransferase, domain 1"/>
    <property type="match status" value="1"/>
</dbReference>
<reference evidence="8 9" key="1">
    <citation type="journal article" date="2014" name="Environ. Microbiol.">
        <title>Genomic signatures of obligate host dependence in the luminous bacterial symbiont of a vertebrate.</title>
        <authorList>
            <person name="Hendry T.A."/>
            <person name="de Wet J.R."/>
            <person name="Dunlap P.V."/>
        </authorList>
    </citation>
    <scope>NUCLEOTIDE SEQUENCE [LARGE SCALE GENOMIC DNA]</scope>
    <source>
        <strain evidence="8 9">Akat1</strain>
        <plasmid evidence="8">pPK001</plasmid>
    </source>
</reference>
<dbReference type="CDD" id="cd00610">
    <property type="entry name" value="OAT_like"/>
    <property type="match status" value="1"/>
</dbReference>
<dbReference type="InterPro" id="IPR015424">
    <property type="entry name" value="PyrdxlP-dep_Trfase"/>
</dbReference>
<evidence type="ECO:0000256" key="2">
    <source>
        <dbReference type="ARBA" id="ARBA00004819"/>
    </source>
</evidence>
<dbReference type="PANTHER" id="PTHR43713:SF3">
    <property type="entry name" value="GLUTAMATE-1-SEMIALDEHYDE 2,1-AMINOMUTASE 1, CHLOROPLASTIC-RELATED"/>
    <property type="match status" value="1"/>
</dbReference>
<dbReference type="HAMAP" id="MF_00375">
    <property type="entry name" value="HemL_aminotrans_3"/>
    <property type="match status" value="1"/>
</dbReference>
<comment type="caution">
    <text evidence="8">The sequence shown here is derived from an EMBL/GenBank/DDBJ whole genome shotgun (WGS) entry which is preliminary data.</text>
</comment>
<dbReference type="Proteomes" id="UP000053688">
    <property type="component" value="Unassembled WGS sequence"/>
</dbReference>
<comment type="subunit">
    <text evidence="7">Homodimer.</text>
</comment>
<keyword evidence="9" id="KW-1185">Reference proteome</keyword>
<evidence type="ECO:0000256" key="5">
    <source>
        <dbReference type="ARBA" id="ARBA00023235"/>
    </source>
</evidence>
<protein>
    <recommendedName>
        <fullName evidence="7">Glutamate-1-semialdehyde 2,1-aminomutase</fullName>
        <shortName evidence="7">GSA</shortName>
        <ecNumber evidence="7">5.4.3.8</ecNumber>
    </recommendedName>
    <alternativeName>
        <fullName evidence="7">Glutamate-1-semialdehyde aminotransferase</fullName>
        <shortName evidence="7">GSA-AT</shortName>
    </alternativeName>
</protein>
<keyword evidence="7" id="KW-0963">Cytoplasm</keyword>
<dbReference type="InterPro" id="IPR049704">
    <property type="entry name" value="Aminotrans_3_PPA_site"/>
</dbReference>
<dbReference type="eggNOG" id="COG0001">
    <property type="taxonomic scope" value="Bacteria"/>
</dbReference>
<dbReference type="PANTHER" id="PTHR43713">
    <property type="entry name" value="GLUTAMATE-1-SEMIALDEHYDE 2,1-AMINOMUTASE"/>
    <property type="match status" value="1"/>
</dbReference>
<dbReference type="Gene3D" id="3.40.640.10">
    <property type="entry name" value="Type I PLP-dependent aspartate aminotransferase-like (Major domain)"/>
    <property type="match status" value="1"/>
</dbReference>
<comment type="similarity">
    <text evidence="3 7">Belongs to the class-III pyridoxal-phosphate-dependent aminotransferase family. HemL subfamily.</text>
</comment>
<dbReference type="InterPro" id="IPR015421">
    <property type="entry name" value="PyrdxlP-dep_Trfase_major"/>
</dbReference>
<dbReference type="RefSeq" id="WP_016504200.1">
    <property type="nucleotide sequence ID" value="NZ_AMSD01000003.1"/>
</dbReference>
<evidence type="ECO:0000256" key="1">
    <source>
        <dbReference type="ARBA" id="ARBA00001933"/>
    </source>
</evidence>
<organism evidence="8 9">
    <name type="scientific">Candidatus Photodesmus katoptron Akat1</name>
    <dbReference type="NCBI Taxonomy" id="1236703"/>
    <lineage>
        <taxon>Bacteria</taxon>
        <taxon>Pseudomonadati</taxon>
        <taxon>Pseudomonadota</taxon>
        <taxon>Gammaproteobacteria</taxon>
        <taxon>Vibrionales</taxon>
        <taxon>Vibrionaceae</taxon>
        <taxon>Candidatus Photodesmus</taxon>
    </lineage>
</organism>
<dbReference type="NCBIfam" id="TIGR00713">
    <property type="entry name" value="hemL"/>
    <property type="match status" value="1"/>
</dbReference>
<sequence length="425" mass="46644">MTQSHDLYLAASRIIPGGVNSPVRAFTTVNENPIFIKKGNGAYLFDVDGNSYIDYVNSWGAIILGHNHPEIRQAIISSSKHGISFGAPTEIEIKIGNCISSMIPSMEMIRMVNSGTEATMSAIRLARGYTKKNKFIKFSGCYHGHADHFLIKSGSGPLTLGIPSSSGIPSSYLKNTLICEFNNIDSVKSILEVYGEDIACIIIEPVAGNMGCILPKEGFLTKIRKLCTEYNILLVFDEVITGFRVSLGGAQELYNVKPDLTTLGKIIGGGLSIGAFGGKREIMEHISPLGKVYQAGTLSGNPIAMSAGLSCLEFLKRKKVHKLISDKTEQLVNEIIYLAKINNIPLSINHITGMFSLFFTEKKVYSLKDIRKSDFKKFQKFFSLMLKGGIYLAPSAYEASFISLSHNDLEINKTLDIVNRSFKSL</sequence>
<name>S3DFJ4_9GAMM</name>
<dbReference type="GO" id="GO:0008483">
    <property type="term" value="F:transaminase activity"/>
    <property type="evidence" value="ECO:0007669"/>
    <property type="project" value="InterPro"/>
</dbReference>
<dbReference type="Pfam" id="PF00202">
    <property type="entry name" value="Aminotran_3"/>
    <property type="match status" value="1"/>
</dbReference>
<dbReference type="GO" id="GO:0005737">
    <property type="term" value="C:cytoplasm"/>
    <property type="evidence" value="ECO:0007669"/>
    <property type="project" value="UniProtKB-SubCell"/>
</dbReference>
<feature type="modified residue" description="N6-(pyridoxal phosphate)lysine" evidence="7">
    <location>
        <position position="265"/>
    </location>
</feature>